<dbReference type="GO" id="GO:0016887">
    <property type="term" value="F:ATP hydrolysis activity"/>
    <property type="evidence" value="ECO:0007669"/>
    <property type="project" value="InterPro"/>
</dbReference>
<evidence type="ECO:0000313" key="5">
    <source>
        <dbReference type="EMBL" id="NEG79022.1"/>
    </source>
</evidence>
<accession>A0A7K3TIV9</accession>
<dbReference type="SUPFAM" id="SSF52540">
    <property type="entry name" value="P-loop containing nucleoside triphosphate hydrolases"/>
    <property type="match status" value="1"/>
</dbReference>
<dbReference type="Pfam" id="PF00005">
    <property type="entry name" value="ABC_tran"/>
    <property type="match status" value="1"/>
</dbReference>
<dbReference type="EMBL" id="WHZY01000015">
    <property type="protein sequence ID" value="NEG79022.1"/>
    <property type="molecule type" value="Genomic_DNA"/>
</dbReference>
<dbReference type="InterPro" id="IPR027417">
    <property type="entry name" value="P-loop_NTPase"/>
</dbReference>
<dbReference type="Proteomes" id="UP000469763">
    <property type="component" value="Unassembled WGS sequence"/>
</dbReference>
<dbReference type="PANTHER" id="PTHR42788:SF13">
    <property type="entry name" value="ALIPHATIC SULFONATES IMPORT ATP-BINDING PROTEIN SSUB"/>
    <property type="match status" value="1"/>
</dbReference>
<dbReference type="GO" id="GO:0005524">
    <property type="term" value="F:ATP binding"/>
    <property type="evidence" value="ECO:0007669"/>
    <property type="project" value="UniProtKB-KW"/>
</dbReference>
<gene>
    <name evidence="5" type="ORF">GFD22_08600</name>
</gene>
<dbReference type="PROSITE" id="PS50893">
    <property type="entry name" value="ABC_TRANSPORTER_2"/>
    <property type="match status" value="1"/>
</dbReference>
<dbReference type="PANTHER" id="PTHR42788">
    <property type="entry name" value="TAURINE IMPORT ATP-BINDING PROTEIN-RELATED"/>
    <property type="match status" value="1"/>
</dbReference>
<sequence>MPDTLHRTGSITFDHIGKQYSNGVEALSNVDFTIKPGQFVTIVGPSGCGKSTLLRIAAGLSWPTSGKAVVPKTKPGVVFQDATLLPWKTVLQNVELPGKLDGLKQDDYEKKAMNVLYNVDLDKFADSYPGQLSGGMKMRVSIARALSLEPSVMLFDEPFGALDEITRLHMQDELQKIIVNNPFTGMFITHSVSEAVYLGSRVIVMAARPGRVIDDITVPAPYPRPASYRYQPEFQQIVERITNALIKGSAMSDPEHGSPSK</sequence>
<dbReference type="InterPro" id="IPR017871">
    <property type="entry name" value="ABC_transporter-like_CS"/>
</dbReference>
<organism evidence="5 6">
    <name type="scientific">Bifidobacterium avesanii</name>
    <dbReference type="NCBI Taxonomy" id="1798157"/>
    <lineage>
        <taxon>Bacteria</taxon>
        <taxon>Bacillati</taxon>
        <taxon>Actinomycetota</taxon>
        <taxon>Actinomycetes</taxon>
        <taxon>Bifidobacteriales</taxon>
        <taxon>Bifidobacteriaceae</taxon>
        <taxon>Bifidobacterium</taxon>
    </lineage>
</organism>
<dbReference type="OrthoDB" id="8773773at2"/>
<dbReference type="Gene3D" id="3.40.50.300">
    <property type="entry name" value="P-loop containing nucleotide triphosphate hydrolases"/>
    <property type="match status" value="1"/>
</dbReference>
<dbReference type="PROSITE" id="PS00211">
    <property type="entry name" value="ABC_TRANSPORTER_1"/>
    <property type="match status" value="1"/>
</dbReference>
<evidence type="ECO:0000313" key="6">
    <source>
        <dbReference type="Proteomes" id="UP000469763"/>
    </source>
</evidence>
<evidence type="ECO:0000256" key="2">
    <source>
        <dbReference type="ARBA" id="ARBA00022741"/>
    </source>
</evidence>
<evidence type="ECO:0000259" key="4">
    <source>
        <dbReference type="PROSITE" id="PS50893"/>
    </source>
</evidence>
<evidence type="ECO:0000256" key="1">
    <source>
        <dbReference type="ARBA" id="ARBA00022448"/>
    </source>
</evidence>
<dbReference type="InterPro" id="IPR050166">
    <property type="entry name" value="ABC_transporter_ATP-bind"/>
</dbReference>
<dbReference type="SMART" id="SM00382">
    <property type="entry name" value="AAA"/>
    <property type="match status" value="1"/>
</dbReference>
<keyword evidence="6" id="KW-1185">Reference proteome</keyword>
<dbReference type="CDD" id="cd03293">
    <property type="entry name" value="ABC_NrtD_SsuB_transporters"/>
    <property type="match status" value="1"/>
</dbReference>
<keyword evidence="2" id="KW-0547">Nucleotide-binding</keyword>
<dbReference type="InterPro" id="IPR003439">
    <property type="entry name" value="ABC_transporter-like_ATP-bd"/>
</dbReference>
<keyword evidence="1" id="KW-0813">Transport</keyword>
<evidence type="ECO:0000256" key="3">
    <source>
        <dbReference type="ARBA" id="ARBA00022840"/>
    </source>
</evidence>
<comment type="caution">
    <text evidence="5">The sequence shown here is derived from an EMBL/GenBank/DDBJ whole genome shotgun (WGS) entry which is preliminary data.</text>
</comment>
<keyword evidence="3 5" id="KW-0067">ATP-binding</keyword>
<name>A0A7K3TIV9_9BIFI</name>
<protein>
    <submittedName>
        <fullName evidence="5">ATP-binding cassette domain-containing protein</fullName>
    </submittedName>
</protein>
<dbReference type="InterPro" id="IPR003593">
    <property type="entry name" value="AAA+_ATPase"/>
</dbReference>
<feature type="domain" description="ABC transporter" evidence="4">
    <location>
        <begin position="11"/>
        <end position="234"/>
    </location>
</feature>
<proteinExistence type="predicted"/>
<reference evidence="5 6" key="1">
    <citation type="submission" date="2019-10" db="EMBL/GenBank/DDBJ databases">
        <title>Bifidobacterium from non-human primates.</title>
        <authorList>
            <person name="Modesto M."/>
        </authorList>
    </citation>
    <scope>NUCLEOTIDE SEQUENCE [LARGE SCALE GENOMIC DNA]</scope>
    <source>
        <strain evidence="5 6">TREC</strain>
    </source>
</reference>
<dbReference type="AlphaFoldDB" id="A0A7K3TIV9"/>